<sequence length="234" mass="27557">MNRKIKSIKDVFSEMIRSYSDPSKLDELGQNLIFKNFTWNKEDLHMLIERGFNINQKDKYGKSPIFYCKAIYEFTVLLLYKADLKQLDNDNRSLLFFENEKYNIGLILESGINLNTIDSSGNNFISYPPFHQYPEIFSEHLNKLSGNSANIFQIYEKSEEALKLLEKESIKFNLSPKITLNYNPQEEKEIITSLLCYLRNKIEKNQLNKIRFIYNPLDDSPAQIYTSYQLTNLI</sequence>
<name>A0ABR5Z7N0_9GAMM</name>
<gene>
    <name evidence="1" type="ORF">H2Y56_00420</name>
</gene>
<dbReference type="SUPFAM" id="SSF48403">
    <property type="entry name" value="Ankyrin repeat"/>
    <property type="match status" value="1"/>
</dbReference>
<evidence type="ECO:0008006" key="3">
    <source>
        <dbReference type="Google" id="ProtNLM"/>
    </source>
</evidence>
<dbReference type="Proteomes" id="UP000530038">
    <property type="component" value="Unassembled WGS sequence"/>
</dbReference>
<reference evidence="1 2" key="1">
    <citation type="submission" date="2020-07" db="EMBL/GenBank/DDBJ databases">
        <title>Characterization of Pectobacterium aroidearum strains causing soft rot on Amorphophallus konjac.</title>
        <authorList>
            <person name="Xie H."/>
        </authorList>
    </citation>
    <scope>NUCLEOTIDE SEQUENCE [LARGE SCALE GENOMIC DNA]</scope>
    <source>
        <strain evidence="1 2">MY10</strain>
    </source>
</reference>
<keyword evidence="2" id="KW-1185">Reference proteome</keyword>
<evidence type="ECO:0000313" key="1">
    <source>
        <dbReference type="EMBL" id="MBA5230580.1"/>
    </source>
</evidence>
<accession>A0ABR5Z7N0</accession>
<dbReference type="EMBL" id="JACERK010000001">
    <property type="protein sequence ID" value="MBA5230580.1"/>
    <property type="molecule type" value="Genomic_DNA"/>
</dbReference>
<dbReference type="InterPro" id="IPR036770">
    <property type="entry name" value="Ankyrin_rpt-contain_sf"/>
</dbReference>
<comment type="caution">
    <text evidence="1">The sequence shown here is derived from an EMBL/GenBank/DDBJ whole genome shotgun (WGS) entry which is preliminary data.</text>
</comment>
<proteinExistence type="predicted"/>
<evidence type="ECO:0000313" key="2">
    <source>
        <dbReference type="Proteomes" id="UP000530038"/>
    </source>
</evidence>
<dbReference type="RefSeq" id="WP_181828296.1">
    <property type="nucleotide sequence ID" value="NZ_JACERI010000001.1"/>
</dbReference>
<dbReference type="Gene3D" id="1.25.40.20">
    <property type="entry name" value="Ankyrin repeat-containing domain"/>
    <property type="match status" value="1"/>
</dbReference>
<protein>
    <recommendedName>
        <fullName evidence="3">Ankyrin repeat domain-containing protein</fullName>
    </recommendedName>
</protein>
<organism evidence="1 2">
    <name type="scientific">Pectobacterium aroidearum</name>
    <dbReference type="NCBI Taxonomy" id="1201031"/>
    <lineage>
        <taxon>Bacteria</taxon>
        <taxon>Pseudomonadati</taxon>
        <taxon>Pseudomonadota</taxon>
        <taxon>Gammaproteobacteria</taxon>
        <taxon>Enterobacterales</taxon>
        <taxon>Pectobacteriaceae</taxon>
        <taxon>Pectobacterium</taxon>
    </lineage>
</organism>